<feature type="transmembrane region" description="Helical" evidence="6">
    <location>
        <begin position="249"/>
        <end position="274"/>
    </location>
</feature>
<keyword evidence="9" id="KW-1185">Reference proteome</keyword>
<evidence type="ECO:0000259" key="7">
    <source>
        <dbReference type="Pfam" id="PF00892"/>
    </source>
</evidence>
<feature type="transmembrane region" description="Helical" evidence="6">
    <location>
        <begin position="80"/>
        <end position="98"/>
    </location>
</feature>
<dbReference type="EnsemblPlants" id="Kaladp0037s0034.1.v1.1">
    <property type="protein sequence ID" value="Kaladp0037s0034.1.v1.1"/>
    <property type="gene ID" value="Kaladp0037s0034.v1.1"/>
</dbReference>
<dbReference type="Pfam" id="PF00892">
    <property type="entry name" value="EamA"/>
    <property type="match status" value="2"/>
</dbReference>
<feature type="transmembrane region" description="Helical" evidence="6">
    <location>
        <begin position="190"/>
        <end position="210"/>
    </location>
</feature>
<dbReference type="Proteomes" id="UP000594263">
    <property type="component" value="Unplaced"/>
</dbReference>
<name>A0A7N0ZU69_KALFE</name>
<comment type="subcellular location">
    <subcellularLocation>
        <location evidence="1 6">Membrane</location>
        <topology evidence="1 6">Multi-pass membrane protein</topology>
    </subcellularLocation>
</comment>
<dbReference type="GO" id="GO:0016020">
    <property type="term" value="C:membrane"/>
    <property type="evidence" value="ECO:0007669"/>
    <property type="project" value="UniProtKB-SubCell"/>
</dbReference>
<feature type="transmembrane region" description="Helical" evidence="6">
    <location>
        <begin position="311"/>
        <end position="331"/>
    </location>
</feature>
<evidence type="ECO:0000313" key="8">
    <source>
        <dbReference type="EnsemblPlants" id="Kaladp0037s0034.1.v1.1"/>
    </source>
</evidence>
<feature type="transmembrane region" description="Helical" evidence="6">
    <location>
        <begin position="110"/>
        <end position="130"/>
    </location>
</feature>
<organism evidence="8 9">
    <name type="scientific">Kalanchoe fedtschenkoi</name>
    <name type="common">Lavender scallops</name>
    <name type="synonym">South American air plant</name>
    <dbReference type="NCBI Taxonomy" id="63787"/>
    <lineage>
        <taxon>Eukaryota</taxon>
        <taxon>Viridiplantae</taxon>
        <taxon>Streptophyta</taxon>
        <taxon>Embryophyta</taxon>
        <taxon>Tracheophyta</taxon>
        <taxon>Spermatophyta</taxon>
        <taxon>Magnoliopsida</taxon>
        <taxon>eudicotyledons</taxon>
        <taxon>Gunneridae</taxon>
        <taxon>Pentapetalae</taxon>
        <taxon>Saxifragales</taxon>
        <taxon>Crassulaceae</taxon>
        <taxon>Kalanchoe</taxon>
    </lineage>
</organism>
<dbReference type="InterPro" id="IPR030184">
    <property type="entry name" value="WAT1-related"/>
</dbReference>
<sequence length="393" mass="43059">MGLRFEELKPAAAMTGLQFSYAGVIILTRAALFKGLSPPVFVFYRQAVATLVMAPVAAFLSSGRYRTQRSAESSMGLRSFWLIFLASLIGVTMTQNVYFEGLYLASSSVASAMSNLIPAVTFVMAFALGFEKIKLRSLRSMAKILGTVVCVGGAICMSLLRGPKLLGLQQDHPLQSMDSLFFGPGGDEKWLLGSAFLFASACCWATWLILQVPVSKSYPDHVSLSAWLCFMSTIQSGVFALFVERDPEAWILHSGIEFGCIFFSGVIGSALTFFVQSWVVSKRGPLFSAMFNPLAMVITTVLAFVVLHEEIYTGSLLGAMAVIAGLYVVLWGKAEDYRDMKGERGSLTEAGEDVQILVEESAESIRIESQINLEEPLLDQESNNRSHCEINYR</sequence>
<dbReference type="AlphaFoldDB" id="A0A7N0ZU69"/>
<dbReference type="GO" id="GO:0022857">
    <property type="term" value="F:transmembrane transporter activity"/>
    <property type="evidence" value="ECO:0007669"/>
    <property type="project" value="InterPro"/>
</dbReference>
<evidence type="ECO:0000256" key="1">
    <source>
        <dbReference type="ARBA" id="ARBA00004141"/>
    </source>
</evidence>
<feature type="transmembrane region" description="Helical" evidence="6">
    <location>
        <begin position="286"/>
        <end position="305"/>
    </location>
</feature>
<protein>
    <recommendedName>
        <fullName evidence="6">WAT1-related protein</fullName>
    </recommendedName>
</protein>
<accession>A0A7N0ZU69</accession>
<dbReference type="SUPFAM" id="SSF103481">
    <property type="entry name" value="Multidrug resistance efflux transporter EmrE"/>
    <property type="match status" value="2"/>
</dbReference>
<dbReference type="OMA" id="WCIAQRG"/>
<keyword evidence="5 6" id="KW-0472">Membrane</keyword>
<dbReference type="InterPro" id="IPR000620">
    <property type="entry name" value="EamA_dom"/>
</dbReference>
<evidence type="ECO:0000256" key="2">
    <source>
        <dbReference type="ARBA" id="ARBA00007635"/>
    </source>
</evidence>
<feature type="transmembrane region" description="Helical" evidence="6">
    <location>
        <begin position="142"/>
        <end position="160"/>
    </location>
</feature>
<evidence type="ECO:0000256" key="5">
    <source>
        <dbReference type="ARBA" id="ARBA00023136"/>
    </source>
</evidence>
<proteinExistence type="inferred from homology"/>
<feature type="transmembrane region" description="Helical" evidence="6">
    <location>
        <begin position="222"/>
        <end position="243"/>
    </location>
</feature>
<feature type="transmembrane region" description="Helical" evidence="6">
    <location>
        <begin position="43"/>
        <end position="60"/>
    </location>
</feature>
<feature type="transmembrane region" description="Helical" evidence="6">
    <location>
        <begin position="12"/>
        <end position="31"/>
    </location>
</feature>
<evidence type="ECO:0000256" key="3">
    <source>
        <dbReference type="ARBA" id="ARBA00022692"/>
    </source>
</evidence>
<dbReference type="PANTHER" id="PTHR31218">
    <property type="entry name" value="WAT1-RELATED PROTEIN"/>
    <property type="match status" value="1"/>
</dbReference>
<feature type="domain" description="EamA" evidence="7">
    <location>
        <begin position="18"/>
        <end position="158"/>
    </location>
</feature>
<dbReference type="Gramene" id="Kaladp0037s0034.1.v1.1">
    <property type="protein sequence ID" value="Kaladp0037s0034.1.v1.1"/>
    <property type="gene ID" value="Kaladp0037s0034.v1.1"/>
</dbReference>
<evidence type="ECO:0000313" key="9">
    <source>
        <dbReference type="Proteomes" id="UP000594263"/>
    </source>
</evidence>
<keyword evidence="4 6" id="KW-1133">Transmembrane helix</keyword>
<comment type="similarity">
    <text evidence="2 6">Belongs to the drug/metabolite transporter (DMT) superfamily. Plant drug/metabolite exporter (P-DME) (TC 2.A.7.4) family.</text>
</comment>
<evidence type="ECO:0000256" key="4">
    <source>
        <dbReference type="ARBA" id="ARBA00022989"/>
    </source>
</evidence>
<feature type="domain" description="EamA" evidence="7">
    <location>
        <begin position="192"/>
        <end position="330"/>
    </location>
</feature>
<dbReference type="InterPro" id="IPR037185">
    <property type="entry name" value="EmrE-like"/>
</dbReference>
<reference evidence="8" key="1">
    <citation type="submission" date="2021-01" db="UniProtKB">
        <authorList>
            <consortium name="EnsemblPlants"/>
        </authorList>
    </citation>
    <scope>IDENTIFICATION</scope>
</reference>
<keyword evidence="3 6" id="KW-0812">Transmembrane</keyword>
<evidence type="ECO:0000256" key="6">
    <source>
        <dbReference type="RuleBase" id="RU363077"/>
    </source>
</evidence>